<dbReference type="EMBL" id="FLOB01000014">
    <property type="protein sequence ID" value="SBS36672.1"/>
    <property type="molecule type" value="Genomic_DNA"/>
</dbReference>
<evidence type="ECO:0008006" key="4">
    <source>
        <dbReference type="Google" id="ProtNLM"/>
    </source>
</evidence>
<evidence type="ECO:0000313" key="2">
    <source>
        <dbReference type="EMBL" id="SBS36672.1"/>
    </source>
</evidence>
<dbReference type="Gene3D" id="3.30.1330.60">
    <property type="entry name" value="OmpA-like domain"/>
    <property type="match status" value="1"/>
</dbReference>
<reference evidence="2 3" key="1">
    <citation type="submission" date="2016-06" db="EMBL/GenBank/DDBJ databases">
        <authorList>
            <person name="Kjaerup R.B."/>
            <person name="Dalgaard T.S."/>
            <person name="Juul-Madsen H.R."/>
        </authorList>
    </citation>
    <scope>NUCLEOTIDE SEQUENCE [LARGE SCALE GENOMIC DNA]</scope>
    <source>
        <strain evidence="2 3">CECT 8886</strain>
    </source>
</reference>
<organism evidence="2 3">
    <name type="scientific">Marinomonas spartinae</name>
    <dbReference type="NCBI Taxonomy" id="1792290"/>
    <lineage>
        <taxon>Bacteria</taxon>
        <taxon>Pseudomonadati</taxon>
        <taxon>Pseudomonadota</taxon>
        <taxon>Gammaproteobacteria</taxon>
        <taxon>Oceanospirillales</taxon>
        <taxon>Oceanospirillaceae</taxon>
        <taxon>Marinomonas</taxon>
    </lineage>
</organism>
<keyword evidence="1" id="KW-1133">Transmembrane helix</keyword>
<evidence type="ECO:0000313" key="3">
    <source>
        <dbReference type="Proteomes" id="UP000092544"/>
    </source>
</evidence>
<dbReference type="OrthoDB" id="6114420at2"/>
<dbReference type="Proteomes" id="UP000092544">
    <property type="component" value="Unassembled WGS sequence"/>
</dbReference>
<dbReference type="RefSeq" id="WP_067019547.1">
    <property type="nucleotide sequence ID" value="NZ_FLOB01000014.1"/>
</dbReference>
<dbReference type="InterPro" id="IPR036737">
    <property type="entry name" value="OmpA-like_sf"/>
</dbReference>
<feature type="transmembrane region" description="Helical" evidence="1">
    <location>
        <begin position="12"/>
        <end position="32"/>
    </location>
</feature>
<proteinExistence type="predicted"/>
<dbReference type="AlphaFoldDB" id="A0A1A8TU42"/>
<dbReference type="Pfam" id="PF05359">
    <property type="entry name" value="DUF748"/>
    <property type="match status" value="1"/>
</dbReference>
<evidence type="ECO:0000256" key="1">
    <source>
        <dbReference type="SAM" id="Phobius"/>
    </source>
</evidence>
<protein>
    <recommendedName>
        <fullName evidence="4">AsmA family protein</fullName>
    </recommendedName>
</protein>
<dbReference type="STRING" id="1792290.MSP8886_03800"/>
<sequence length="1003" mass="109849">MAFRNITRKPLRNLFIIPSLIVIGIIFIAWLMTPFVARHYLQEYFQSQGESASLQHLRVHFFPPRVTIKNLTVTKEKQDTLTLKELDLGINLSPLLSGTIRVSHAKIDGLTLSVKQQKNDWIIAGINLDQYQSKAAKEQTSNAPKTEKNSTPWTIEVPQFSFVNSHITLSRQTDASAPIQQDTVLINKLSINDLVGKGMDWQGSVQLNTNINTAKIDLASQFHYTPTKGQASLTIQDTLLPLQAFTHFIPAPYQTGKGDLSLQGTLTASLKKNNGTTSYQLNDSSLTASLKALDLPLPEQSHASLAASTLALSNLSASYDSQNNISTKGNLNIQLSGLTTKLKDKQSATVAKLSVNTPFNVAQHDQALTANTPKANIDLQKLTLSLSSLALTNEQSTLALSQLQLSKSPTDSLQLSVKSQLDSHNLSAEQADIKTHYDTLSLTNTSSFSQTQNSDIKVNNNDINLTLSGLTAQQKNKADVSLGQMHIAANTLNVDLANHQKPHLIGTDINLITQAFDAKLSDTKRAASWYRTSLSHVNLNQHANDFDVSLNKLNIQKLIVSEPLTSKTSQPASPALATIDDVAIDQIHANQDGVRIKQIDTKGVKGNLLLDSKKRIENLVFVDTNDQKVPSEKAKPINAPKQQDIVTKKQDSNKASTDSTFKAPYYVILDAYNMTGKSSLYIQDKSIDPALNRTLTIEKFAIRNLNTKDKKQKATLDFKARNDKYSTISGDVAIFPLANKLTMSSHLVVSQAELPPYSPYIANVLGYQIDSGQLNLDLKLTSKEGVINGTSHIVLKQFDLGGAYQSSSVIKTGVIPLNIAVGVLKNGDGNIDLNIPLSGNIDNPQFGWGDFLVLPIKKALFKASSNYLLQTFVPYANVISIAQFAGEQLLKIRVEPLKFKAKQTDLSADQDTFLKQLTDLMKDKKDSELRACGVASYQDLGLEKPPVTISNAARQAANAIATKRANSLKDYLVSQKISSSRIFICAPEVDLSRGSTPRIDLNF</sequence>
<keyword evidence="1" id="KW-0472">Membrane</keyword>
<keyword evidence="3" id="KW-1185">Reference proteome</keyword>
<name>A0A1A8TU42_9GAMM</name>
<gene>
    <name evidence="2" type="ORF">MSP8886_03800</name>
</gene>
<keyword evidence="1" id="KW-0812">Transmembrane</keyword>
<accession>A0A1A8TU42</accession>
<dbReference type="InterPro" id="IPR008023">
    <property type="entry name" value="DUF748"/>
</dbReference>
<dbReference type="SUPFAM" id="SSF103088">
    <property type="entry name" value="OmpA-like"/>
    <property type="match status" value="1"/>
</dbReference>